<dbReference type="GO" id="GO:0004252">
    <property type="term" value="F:serine-type endopeptidase activity"/>
    <property type="evidence" value="ECO:0007669"/>
    <property type="project" value="InterPro"/>
</dbReference>
<gene>
    <name evidence="10" type="primary">htrA</name>
    <name evidence="10" type="ORF">NBG4_370005</name>
</gene>
<feature type="active site" description="Charge relay system" evidence="7">
    <location>
        <position position="225"/>
    </location>
</feature>
<dbReference type="FunFam" id="2.40.10.10:FF:000001">
    <property type="entry name" value="Periplasmic serine protease DegS"/>
    <property type="match status" value="1"/>
</dbReference>
<name>A0A2U3QHP7_9BACT</name>
<keyword evidence="4" id="KW-0677">Repeat</keyword>
<dbReference type="CDD" id="cd10839">
    <property type="entry name" value="cpPDZ1_DegP-like"/>
    <property type="match status" value="1"/>
</dbReference>
<dbReference type="Pfam" id="PF13180">
    <property type="entry name" value="PDZ_2"/>
    <property type="match status" value="2"/>
</dbReference>
<sequence>MKYVKLFTFAVTIIFVVLFLGDGKLAGLIISNRASAETVQIPQKAIDALSKTGQAMAEIAAAARPTIVNVASIDPTKLRQMQDPFSKNEYGQREKPKEQKQITFGSGVIVDEDGYILTNKHIIENPDNIKVRLFDKREFKGLLIGADSKTDLAVIKIDAKHLPVLKIGDSDKLRVGEAVMAIGNPYGLNQTVTSGIVSATGRADVGIAEYEDFIQTDAAINPGNSGGALINMRGELIGINTAIFSTTGGHQGIGFAIPSNMAKVVMRSLMLNGKVIRGWFGASIQPLTKELAKIFKLNNERGALVSDVFEGSPAEKAGLQRGDVVIALNGKEIDDPLSLRNTVANMLPQTELTLRVIRKGKEDVVKGTIEELPTEILKSSATVDNYLKGIHVQNLTPELKNTFDVPKRITGVVVIDLEDGTPADGVLMKGDVILEVNNKIINNLKDFETSVSETMPRETVLLLIYRGDSTAYVTLSGER</sequence>
<evidence type="ECO:0000256" key="5">
    <source>
        <dbReference type="ARBA" id="ARBA00022801"/>
    </source>
</evidence>
<dbReference type="InterPro" id="IPR001478">
    <property type="entry name" value="PDZ"/>
</dbReference>
<dbReference type="InterPro" id="IPR036034">
    <property type="entry name" value="PDZ_sf"/>
</dbReference>
<organism evidence="10 11">
    <name type="scientific">Candidatus Sulfobium mesophilum</name>
    <dbReference type="NCBI Taxonomy" id="2016548"/>
    <lineage>
        <taxon>Bacteria</taxon>
        <taxon>Pseudomonadati</taxon>
        <taxon>Nitrospirota</taxon>
        <taxon>Nitrospiria</taxon>
        <taxon>Nitrospirales</taxon>
        <taxon>Nitrospiraceae</taxon>
        <taxon>Candidatus Sulfobium</taxon>
    </lineage>
</organism>
<comment type="similarity">
    <text evidence="1">Belongs to the peptidase S1C family.</text>
</comment>
<dbReference type="PANTHER" id="PTHR22939:SF129">
    <property type="entry name" value="SERINE PROTEASE HTRA2, MITOCHONDRIAL"/>
    <property type="match status" value="1"/>
</dbReference>
<dbReference type="SUPFAM" id="SSF50156">
    <property type="entry name" value="PDZ domain-like"/>
    <property type="match status" value="2"/>
</dbReference>
<evidence type="ECO:0000259" key="9">
    <source>
        <dbReference type="PROSITE" id="PS50106"/>
    </source>
</evidence>
<evidence type="ECO:0000256" key="2">
    <source>
        <dbReference type="ARBA" id="ARBA00022670"/>
    </source>
</evidence>
<keyword evidence="11" id="KW-1185">Reference proteome</keyword>
<dbReference type="SUPFAM" id="SSF50494">
    <property type="entry name" value="Trypsin-like serine proteases"/>
    <property type="match status" value="1"/>
</dbReference>
<dbReference type="SMART" id="SM00228">
    <property type="entry name" value="PDZ"/>
    <property type="match status" value="2"/>
</dbReference>
<evidence type="ECO:0000313" key="10">
    <source>
        <dbReference type="EMBL" id="SPQ00890.1"/>
    </source>
</evidence>
<feature type="binding site" evidence="8">
    <location>
        <begin position="223"/>
        <end position="225"/>
    </location>
    <ligand>
        <name>substrate</name>
    </ligand>
</feature>
<dbReference type="InterPro" id="IPR001940">
    <property type="entry name" value="Peptidase_S1C"/>
</dbReference>
<dbReference type="Pfam" id="PF13365">
    <property type="entry name" value="Trypsin_2"/>
    <property type="match status" value="1"/>
</dbReference>
<keyword evidence="6" id="KW-0720">Serine protease</keyword>
<evidence type="ECO:0000256" key="6">
    <source>
        <dbReference type="ARBA" id="ARBA00022825"/>
    </source>
</evidence>
<dbReference type="OrthoDB" id="9758917at2"/>
<evidence type="ECO:0000256" key="4">
    <source>
        <dbReference type="ARBA" id="ARBA00022737"/>
    </source>
</evidence>
<proteinExistence type="inferred from homology"/>
<keyword evidence="5 10" id="KW-0378">Hydrolase</keyword>
<dbReference type="Gene3D" id="2.30.42.10">
    <property type="match status" value="1"/>
</dbReference>
<keyword evidence="2 10" id="KW-0645">Protease</keyword>
<dbReference type="Gene3D" id="2.30.42.60">
    <property type="match status" value="1"/>
</dbReference>
<reference evidence="11" key="1">
    <citation type="submission" date="2018-03" db="EMBL/GenBank/DDBJ databases">
        <authorList>
            <person name="Zecchin S."/>
        </authorList>
    </citation>
    <scope>NUCLEOTIDE SEQUENCE [LARGE SCALE GENOMIC DNA]</scope>
</reference>
<dbReference type="GO" id="GO:0006508">
    <property type="term" value="P:proteolysis"/>
    <property type="evidence" value="ECO:0007669"/>
    <property type="project" value="UniProtKB-KW"/>
</dbReference>
<feature type="domain" description="PDZ" evidence="9">
    <location>
        <begin position="373"/>
        <end position="468"/>
    </location>
</feature>
<feature type="binding site" evidence="8">
    <location>
        <position position="151"/>
    </location>
    <ligand>
        <name>substrate</name>
    </ligand>
</feature>
<dbReference type="Proteomes" id="UP000245125">
    <property type="component" value="Unassembled WGS sequence"/>
</dbReference>
<dbReference type="EMBL" id="OUUY01000083">
    <property type="protein sequence ID" value="SPQ00890.1"/>
    <property type="molecule type" value="Genomic_DNA"/>
</dbReference>
<dbReference type="NCBIfam" id="TIGR02037">
    <property type="entry name" value="degP_htrA_DO"/>
    <property type="match status" value="1"/>
</dbReference>
<evidence type="ECO:0000256" key="7">
    <source>
        <dbReference type="PIRSR" id="PIRSR611782-1"/>
    </source>
</evidence>
<keyword evidence="3" id="KW-0732">Signal</keyword>
<feature type="active site" description="Charge relay system" evidence="7">
    <location>
        <position position="121"/>
    </location>
</feature>
<dbReference type="InterPro" id="IPR011782">
    <property type="entry name" value="Pept_S1C_Do"/>
</dbReference>
<feature type="binding site" evidence="8">
    <location>
        <position position="121"/>
    </location>
    <ligand>
        <name>substrate</name>
    </ligand>
</feature>
<evidence type="ECO:0000313" key="11">
    <source>
        <dbReference type="Proteomes" id="UP000245125"/>
    </source>
</evidence>
<evidence type="ECO:0000256" key="3">
    <source>
        <dbReference type="ARBA" id="ARBA00022729"/>
    </source>
</evidence>
<dbReference type="AlphaFoldDB" id="A0A2U3QHP7"/>
<evidence type="ECO:0000256" key="8">
    <source>
        <dbReference type="PIRSR" id="PIRSR611782-2"/>
    </source>
</evidence>
<dbReference type="InterPro" id="IPR009003">
    <property type="entry name" value="Peptidase_S1_PA"/>
</dbReference>
<dbReference type="PRINTS" id="PR00834">
    <property type="entry name" value="PROTEASES2C"/>
</dbReference>
<dbReference type="EC" id="3.4.21.107" evidence="10"/>
<protein>
    <submittedName>
        <fullName evidence="10">Putative periplasmic serine endoprotease DegP-like</fullName>
        <ecNumber evidence="10">3.4.21.107</ecNumber>
    </submittedName>
</protein>
<evidence type="ECO:0000256" key="1">
    <source>
        <dbReference type="ARBA" id="ARBA00010541"/>
    </source>
</evidence>
<dbReference type="Gene3D" id="2.40.10.120">
    <property type="match status" value="1"/>
</dbReference>
<feature type="domain" description="PDZ" evidence="9">
    <location>
        <begin position="277"/>
        <end position="335"/>
    </location>
</feature>
<feature type="active site" description="Charge relay system" evidence="7">
    <location>
        <position position="151"/>
    </location>
</feature>
<accession>A0A2U3QHP7</accession>
<dbReference type="PANTHER" id="PTHR22939">
    <property type="entry name" value="SERINE PROTEASE FAMILY S1C HTRA-RELATED"/>
    <property type="match status" value="1"/>
</dbReference>
<dbReference type="PROSITE" id="PS50106">
    <property type="entry name" value="PDZ"/>
    <property type="match status" value="2"/>
</dbReference>